<proteinExistence type="predicted"/>
<dbReference type="Proteomes" id="UP001488805">
    <property type="component" value="Unassembled WGS sequence"/>
</dbReference>
<gene>
    <name evidence="2" type="ORF">VZT92_023746</name>
</gene>
<evidence type="ECO:0000313" key="3">
    <source>
        <dbReference type="Proteomes" id="UP001488805"/>
    </source>
</evidence>
<keyword evidence="1" id="KW-0732">Signal</keyword>
<dbReference type="Gene3D" id="1.20.1250.70">
    <property type="entry name" value="Interleukin-15/Interleukin-21"/>
    <property type="match status" value="1"/>
</dbReference>
<evidence type="ECO:0000256" key="1">
    <source>
        <dbReference type="SAM" id="SignalP"/>
    </source>
</evidence>
<name>A0AAW1E810_ZOAVI</name>
<dbReference type="AlphaFoldDB" id="A0AAW1E810"/>
<organism evidence="2 3">
    <name type="scientific">Zoarces viviparus</name>
    <name type="common">Viviparous eelpout</name>
    <name type="synonym">Blennius viviparus</name>
    <dbReference type="NCBI Taxonomy" id="48416"/>
    <lineage>
        <taxon>Eukaryota</taxon>
        <taxon>Metazoa</taxon>
        <taxon>Chordata</taxon>
        <taxon>Craniata</taxon>
        <taxon>Vertebrata</taxon>
        <taxon>Euteleostomi</taxon>
        <taxon>Actinopterygii</taxon>
        <taxon>Neopterygii</taxon>
        <taxon>Teleostei</taxon>
        <taxon>Neoteleostei</taxon>
        <taxon>Acanthomorphata</taxon>
        <taxon>Eupercaria</taxon>
        <taxon>Perciformes</taxon>
        <taxon>Cottioidei</taxon>
        <taxon>Zoarcales</taxon>
        <taxon>Zoarcidae</taxon>
        <taxon>Zoarcinae</taxon>
        <taxon>Zoarces</taxon>
    </lineage>
</organism>
<protein>
    <submittedName>
        <fullName evidence="2">Uncharacterized protein</fullName>
    </submittedName>
</protein>
<dbReference type="InterPro" id="IPR009079">
    <property type="entry name" value="4_helix_cytokine-like_core"/>
</dbReference>
<sequence>MDQCFRIALWMFCLIGYLQAKPVSSGQDDLRLCSGQDDLRLCSLARDVECENVTFASPTNVEVNCFDAALQSFKGGLVRARASCKDEDERINDTLETLARFPSTNSTECTLDTKASQFKDFVKDLETFVQRVNTNSRT</sequence>
<accession>A0AAW1E810</accession>
<feature type="signal peptide" evidence="1">
    <location>
        <begin position="1"/>
        <end position="20"/>
    </location>
</feature>
<comment type="caution">
    <text evidence="2">The sequence shown here is derived from an EMBL/GenBank/DDBJ whole genome shotgun (WGS) entry which is preliminary data.</text>
</comment>
<keyword evidence="3" id="KW-1185">Reference proteome</keyword>
<feature type="chain" id="PRO_5043844647" evidence="1">
    <location>
        <begin position="21"/>
        <end position="138"/>
    </location>
</feature>
<dbReference type="EMBL" id="JBCEZU010000538">
    <property type="protein sequence ID" value="KAK9518440.1"/>
    <property type="molecule type" value="Genomic_DNA"/>
</dbReference>
<evidence type="ECO:0000313" key="2">
    <source>
        <dbReference type="EMBL" id="KAK9518440.1"/>
    </source>
</evidence>
<reference evidence="2 3" key="1">
    <citation type="journal article" date="2024" name="Genome Biol. Evol.">
        <title>Chromosome-level genome assembly of the viviparous eelpout Zoarces viviparus.</title>
        <authorList>
            <person name="Fuhrmann N."/>
            <person name="Brasseur M.V."/>
            <person name="Bakowski C.E."/>
            <person name="Podsiadlowski L."/>
            <person name="Prost S."/>
            <person name="Krehenwinkel H."/>
            <person name="Mayer C."/>
        </authorList>
    </citation>
    <scope>NUCLEOTIDE SEQUENCE [LARGE SCALE GENOMIC DNA]</scope>
    <source>
        <strain evidence="2">NO-MEL_2022_Ind0_liver</strain>
    </source>
</reference>
<dbReference type="SUPFAM" id="SSF47266">
    <property type="entry name" value="4-helical cytokines"/>
    <property type="match status" value="1"/>
</dbReference>